<evidence type="ECO:0000313" key="2">
    <source>
        <dbReference type="EMBL" id="MPL67092.1"/>
    </source>
</evidence>
<sequence>MKLCKNFVLMLFCCLLTSLLIGCGKENISNQNNAITTVGYSVTDVTGTKLTFAEKPKRIISMSVGVDEILLDMLSPNRIMAVTYLADDPTISSVSAKAKAVQGRVKGNSAEEIMAMQPDLVIIPDWAGLNTVKTLRDMGIKVYVYKTPVSLKEIQDSINNIAYLVGEKETGLKMVEKMQAQLDKTKAIVDKVPADKRRCIVALSQMGAFGAKGTTFDDLCKHANIINGVALTGINKNESLSKEQIVAINPDVLLLPSWEATGKVELSTYVDEIKNDPAYINISAVRNNRLIHVHDNYLYSISQYAANAVDELARGVYPELYK</sequence>
<dbReference type="PANTHER" id="PTHR30535:SF34">
    <property type="entry name" value="MOLYBDATE-BINDING PROTEIN MOLA"/>
    <property type="match status" value="1"/>
</dbReference>
<dbReference type="PROSITE" id="PS50983">
    <property type="entry name" value="FE_B12_PBP"/>
    <property type="match status" value="1"/>
</dbReference>
<proteinExistence type="predicted"/>
<comment type="caution">
    <text evidence="2">The sequence shown here is derived from an EMBL/GenBank/DDBJ whole genome shotgun (WGS) entry which is preliminary data.</text>
</comment>
<dbReference type="SUPFAM" id="SSF53807">
    <property type="entry name" value="Helical backbone' metal receptor"/>
    <property type="match status" value="1"/>
</dbReference>
<gene>
    <name evidence="2" type="primary">btuF_4</name>
    <name evidence="2" type="ORF">SDC9_12782</name>
</gene>
<dbReference type="PANTHER" id="PTHR30535">
    <property type="entry name" value="VITAMIN B12-BINDING PROTEIN"/>
    <property type="match status" value="1"/>
</dbReference>
<protein>
    <submittedName>
        <fullName evidence="2">Vitamin B12-binding protein</fullName>
    </submittedName>
</protein>
<name>A0A644TL85_9ZZZZ</name>
<dbReference type="InterPro" id="IPR002491">
    <property type="entry name" value="ABC_transptr_periplasmic_BD"/>
</dbReference>
<dbReference type="AlphaFoldDB" id="A0A644TL85"/>
<dbReference type="PROSITE" id="PS51257">
    <property type="entry name" value="PROKAR_LIPOPROTEIN"/>
    <property type="match status" value="1"/>
</dbReference>
<evidence type="ECO:0000259" key="1">
    <source>
        <dbReference type="PROSITE" id="PS50983"/>
    </source>
</evidence>
<dbReference type="InterPro" id="IPR050902">
    <property type="entry name" value="ABC_Transporter_SBP"/>
</dbReference>
<reference evidence="2" key="1">
    <citation type="submission" date="2019-08" db="EMBL/GenBank/DDBJ databases">
        <authorList>
            <person name="Kucharzyk K."/>
            <person name="Murdoch R.W."/>
            <person name="Higgins S."/>
            <person name="Loffler F."/>
        </authorList>
    </citation>
    <scope>NUCLEOTIDE SEQUENCE</scope>
</reference>
<organism evidence="2">
    <name type="scientific">bioreactor metagenome</name>
    <dbReference type="NCBI Taxonomy" id="1076179"/>
    <lineage>
        <taxon>unclassified sequences</taxon>
        <taxon>metagenomes</taxon>
        <taxon>ecological metagenomes</taxon>
    </lineage>
</organism>
<dbReference type="Gene3D" id="3.40.50.1980">
    <property type="entry name" value="Nitrogenase molybdenum iron protein domain"/>
    <property type="match status" value="2"/>
</dbReference>
<feature type="domain" description="Fe/B12 periplasmic-binding" evidence="1">
    <location>
        <begin position="58"/>
        <end position="320"/>
    </location>
</feature>
<accession>A0A644TL85</accession>
<dbReference type="EMBL" id="VSSQ01000035">
    <property type="protein sequence ID" value="MPL67092.1"/>
    <property type="molecule type" value="Genomic_DNA"/>
</dbReference>
<dbReference type="Pfam" id="PF01497">
    <property type="entry name" value="Peripla_BP_2"/>
    <property type="match status" value="1"/>
</dbReference>
<dbReference type="GO" id="GO:0071281">
    <property type="term" value="P:cellular response to iron ion"/>
    <property type="evidence" value="ECO:0007669"/>
    <property type="project" value="TreeGrafter"/>
</dbReference>